<gene>
    <name evidence="2" type="ORF">C3747_18g314</name>
</gene>
<protein>
    <submittedName>
        <fullName evidence="2">Uncharacterized protein</fullName>
    </submittedName>
</protein>
<dbReference type="VEuPathDB" id="TriTrypDB:TcCLB.507963.40"/>
<accession>A0A2V2X975</accession>
<organism evidence="2 3">
    <name type="scientific">Trypanosoma cruzi</name>
    <dbReference type="NCBI Taxonomy" id="5693"/>
    <lineage>
        <taxon>Eukaryota</taxon>
        <taxon>Discoba</taxon>
        <taxon>Euglenozoa</taxon>
        <taxon>Kinetoplastea</taxon>
        <taxon>Metakinetoplastina</taxon>
        <taxon>Trypanosomatida</taxon>
        <taxon>Trypanosomatidae</taxon>
        <taxon>Trypanosoma</taxon>
        <taxon>Schizotrypanum</taxon>
    </lineage>
</organism>
<dbReference type="SMR" id="A0A2V2X975"/>
<dbReference type="VEuPathDB" id="TriTrypDB:TCDM_00551"/>
<evidence type="ECO:0000256" key="1">
    <source>
        <dbReference type="SAM" id="MobiDB-lite"/>
    </source>
</evidence>
<reference evidence="2 3" key="1">
    <citation type="journal article" date="2018" name="Microb. Genom.">
        <title>Expanding an expanded genome: long-read sequencing of Trypanosoma cruzi.</title>
        <authorList>
            <person name="Berna L."/>
            <person name="Rodriguez M."/>
            <person name="Chiribao M.L."/>
            <person name="Parodi-Talice A."/>
            <person name="Pita S."/>
            <person name="Rijo G."/>
            <person name="Alvarez-Valin F."/>
            <person name="Robello C."/>
        </authorList>
    </citation>
    <scope>NUCLEOTIDE SEQUENCE [LARGE SCALE GENOMIC DNA]</scope>
    <source>
        <strain evidence="2 3">TCC</strain>
    </source>
</reference>
<comment type="caution">
    <text evidence="2">The sequence shown here is derived from an EMBL/GenBank/DDBJ whole genome shotgun (WGS) entry which is preliminary data.</text>
</comment>
<dbReference type="VEuPathDB" id="TriTrypDB:BCY84_18570"/>
<dbReference type="VEuPathDB" id="TriTrypDB:ECC02_003151"/>
<dbReference type="Proteomes" id="UP000246078">
    <property type="component" value="Unassembled WGS sequence"/>
</dbReference>
<proteinExistence type="predicted"/>
<evidence type="ECO:0000313" key="2">
    <source>
        <dbReference type="EMBL" id="PWV17397.1"/>
    </source>
</evidence>
<dbReference type="AlphaFoldDB" id="A0A2V2X975"/>
<dbReference type="VEuPathDB" id="TriTrypDB:TcG_01139"/>
<dbReference type="VEuPathDB" id="TriTrypDB:C4B63_4g460"/>
<dbReference type="OrthoDB" id="272083at2759"/>
<sequence>MSELQAAAGVFGRGTAAGDAIYRCYARPTKESTLDPELLARLQKMRLEREAAEAALFRPKPVPKSKAMISRPRVGLGRRISEEEIARRRLDALPHKKREESIQRELRAFGRPSLLPPLYKSPPITVAEKERLRQIFQFGELPPKPLNFTGANRVRYALIDRRFRLKDRFETLKKHVDALREELRQLRQQPQKSAPPETMADGKGNENEIISSGVEIIRRFHRRDPAKALERRMLEQELTTSIGEVLQEMKEIDFDLRQLDENEAKRYIPKP</sequence>
<evidence type="ECO:0000313" key="3">
    <source>
        <dbReference type="Proteomes" id="UP000246078"/>
    </source>
</evidence>
<dbReference type="EMBL" id="PRFC01000018">
    <property type="protein sequence ID" value="PWV17397.1"/>
    <property type="molecule type" value="Genomic_DNA"/>
</dbReference>
<name>A0A2V2X975_TRYCR</name>
<dbReference type="VEuPathDB" id="TriTrypDB:TcCL_NonESM02513"/>
<dbReference type="VEuPathDB" id="TriTrypDB:TCSYLVIO_006044"/>
<dbReference type="VEuPathDB" id="TriTrypDB:C3747_18g314"/>
<dbReference type="VEuPathDB" id="TriTrypDB:TcBrA4_0085980"/>
<dbReference type="VEuPathDB" id="TriTrypDB:TcCLB.507031.70"/>
<feature type="region of interest" description="Disordered" evidence="1">
    <location>
        <begin position="186"/>
        <end position="206"/>
    </location>
</feature>
<dbReference type="OMA" id="RCYVAPS"/>